<gene>
    <name evidence="3" type="ORF">E2F49_11820</name>
</gene>
<dbReference type="GO" id="GO:0003964">
    <property type="term" value="F:RNA-directed DNA polymerase activity"/>
    <property type="evidence" value="ECO:0007669"/>
    <property type="project" value="UniProtKB-KW"/>
</dbReference>
<proteinExistence type="inferred from homology"/>
<dbReference type="PANTHER" id="PTHR34047">
    <property type="entry name" value="NUCLEAR INTRON MATURASE 1, MITOCHONDRIAL-RELATED"/>
    <property type="match status" value="1"/>
</dbReference>
<dbReference type="CDD" id="cd01646">
    <property type="entry name" value="RT_Bac_retron_I"/>
    <property type="match status" value="1"/>
</dbReference>
<dbReference type="AlphaFoldDB" id="A0A4R5U9Q0"/>
<organism evidence="3 4">
    <name type="scientific">Luteimonas terrae</name>
    <dbReference type="NCBI Taxonomy" id="1530191"/>
    <lineage>
        <taxon>Bacteria</taxon>
        <taxon>Pseudomonadati</taxon>
        <taxon>Pseudomonadota</taxon>
        <taxon>Gammaproteobacteria</taxon>
        <taxon>Lysobacterales</taxon>
        <taxon>Lysobacteraceae</taxon>
        <taxon>Luteimonas</taxon>
    </lineage>
</organism>
<dbReference type="OrthoDB" id="9793236at2"/>
<protein>
    <submittedName>
        <fullName evidence="3">RNA-directed DNA polymerase</fullName>
    </submittedName>
</protein>
<accession>A0A4R5U9Q0</accession>
<reference evidence="3 4" key="1">
    <citation type="submission" date="2019-03" db="EMBL/GenBank/DDBJ databases">
        <title>Luteimonas zhaokaii sp.nov., isolated from the rectal contents of Plateau pika in Yushu, Qinghai Province, China.</title>
        <authorList>
            <person name="Zhang G."/>
        </authorList>
    </citation>
    <scope>NUCLEOTIDE SEQUENCE [LARGE SCALE GENOMIC DNA]</scope>
    <source>
        <strain evidence="3 4">THG-MD21</strain>
    </source>
</reference>
<dbReference type="PROSITE" id="PS50878">
    <property type="entry name" value="RT_POL"/>
    <property type="match status" value="1"/>
</dbReference>
<keyword evidence="3" id="KW-0808">Transferase</keyword>
<dbReference type="PANTHER" id="PTHR34047:SF8">
    <property type="entry name" value="PROTEIN YKFC"/>
    <property type="match status" value="1"/>
</dbReference>
<name>A0A4R5U9Q0_9GAMM</name>
<comment type="caution">
    <text evidence="3">The sequence shown here is derived from an EMBL/GenBank/DDBJ whole genome shotgun (WGS) entry which is preliminary data.</text>
</comment>
<keyword evidence="3" id="KW-0548">Nucleotidyltransferase</keyword>
<dbReference type="InterPro" id="IPR051083">
    <property type="entry name" value="GrpII_Intron_Splice-Mob/Def"/>
</dbReference>
<sequence length="520" mass="58749">MFSLTAQDLDNSFAAIQHHGYSAMLPAPPEWDVVVANWPAIRDAIGQIDLDTYVPYKPLTVFSPKNRANVRVLHLLHPHDLLIYTALTLIAKKDIEANRLPARSKNVFSYRAAPTTDGEIYNVRGAYDLYQARLAELAERPAFKYVAVADIADFYARIYQHRLENVIESVATTQRVRDVARILVKKLIGNLMGKDSYGIPVGPYASRLLAEALLIDVDTQLKTSGVDFARWVDDFVIFTKSEYEAQSVLFTLGEWLYTRHGLTLQSAKTQILPIAGYREHHLIRHDDRLTDRDAVVQMFRDAGDDYEDAEEPEEEEIEEILNALQGHDVVGILRASMQDTELVDYQAVTYALTKLPRIPGAPADLKREVLELVIDNAELLYPVAEHIATYVLSFDDLTSAERRRIAKKLLKPLQSKRRPPPPYYAMWILHIFSSSPDWNHANEIMKLFNDNTSEVIKRSCALVIHKSGTRAQAVAIKDSYVSASHMLRLGILCATHKLGADERRHWKLVAGVSGVVEKLV</sequence>
<evidence type="ECO:0000313" key="3">
    <source>
        <dbReference type="EMBL" id="TDK31012.1"/>
    </source>
</evidence>
<evidence type="ECO:0000259" key="2">
    <source>
        <dbReference type="PROSITE" id="PS50878"/>
    </source>
</evidence>
<dbReference type="EMBL" id="SMTG01000004">
    <property type="protein sequence ID" value="TDK31012.1"/>
    <property type="molecule type" value="Genomic_DNA"/>
</dbReference>
<evidence type="ECO:0000256" key="1">
    <source>
        <dbReference type="ARBA" id="ARBA00034120"/>
    </source>
</evidence>
<dbReference type="Proteomes" id="UP000295543">
    <property type="component" value="Unassembled WGS sequence"/>
</dbReference>
<dbReference type="InterPro" id="IPR000477">
    <property type="entry name" value="RT_dom"/>
</dbReference>
<comment type="similarity">
    <text evidence="1">Belongs to the bacterial reverse transcriptase family.</text>
</comment>
<evidence type="ECO:0000313" key="4">
    <source>
        <dbReference type="Proteomes" id="UP000295543"/>
    </source>
</evidence>
<keyword evidence="4" id="KW-1185">Reference proteome</keyword>
<feature type="domain" description="Reverse transcriptase" evidence="2">
    <location>
        <begin position="1"/>
        <end position="282"/>
    </location>
</feature>
<dbReference type="Pfam" id="PF00078">
    <property type="entry name" value="RVT_1"/>
    <property type="match status" value="1"/>
</dbReference>
<keyword evidence="3" id="KW-0695">RNA-directed DNA polymerase</keyword>